<reference evidence="1" key="1">
    <citation type="submission" date="2018-05" db="EMBL/GenBank/DDBJ databases">
        <authorList>
            <person name="Lanie J.A."/>
            <person name="Ng W.-L."/>
            <person name="Kazmierczak K.M."/>
            <person name="Andrzejewski T.M."/>
            <person name="Davidsen T.M."/>
            <person name="Wayne K.J."/>
            <person name="Tettelin H."/>
            <person name="Glass J.I."/>
            <person name="Rusch D."/>
            <person name="Podicherti R."/>
            <person name="Tsui H.-C.T."/>
            <person name="Winkler M.E."/>
        </authorList>
    </citation>
    <scope>NUCLEOTIDE SEQUENCE</scope>
</reference>
<protein>
    <recommendedName>
        <fullName evidence="2">Metallo-beta-lactamase domain-containing protein</fullName>
    </recommendedName>
</protein>
<evidence type="ECO:0000313" key="1">
    <source>
        <dbReference type="EMBL" id="SVC70046.1"/>
    </source>
</evidence>
<evidence type="ECO:0008006" key="2">
    <source>
        <dbReference type="Google" id="ProtNLM"/>
    </source>
</evidence>
<feature type="non-terminal residue" evidence="1">
    <location>
        <position position="105"/>
    </location>
</feature>
<dbReference type="Gene3D" id="3.60.15.10">
    <property type="entry name" value="Ribonuclease Z/Hydroxyacylglutathione hydrolase-like"/>
    <property type="match status" value="1"/>
</dbReference>
<proteinExistence type="predicted"/>
<gene>
    <name evidence="1" type="ORF">METZ01_LOCUS322900</name>
</gene>
<dbReference type="InterPro" id="IPR036866">
    <property type="entry name" value="RibonucZ/Hydroxyglut_hydro"/>
</dbReference>
<dbReference type="EMBL" id="UINC01105818">
    <property type="protein sequence ID" value="SVC70046.1"/>
    <property type="molecule type" value="Genomic_DNA"/>
</dbReference>
<dbReference type="AlphaFoldDB" id="A0A382P9U9"/>
<accession>A0A382P9U9</accession>
<sequence length="105" mass="11353">MKKIILFTLIIISTCTGLLYIILTQSESAGIFVLEKVAQQRFQNQQKVENMLQITVCGSASPLGNNPDRAQACIAVLTKDHFFIFDAGAGSQGRASQAGLPLARL</sequence>
<name>A0A382P9U9_9ZZZZ</name>
<organism evidence="1">
    <name type="scientific">marine metagenome</name>
    <dbReference type="NCBI Taxonomy" id="408172"/>
    <lineage>
        <taxon>unclassified sequences</taxon>
        <taxon>metagenomes</taxon>
        <taxon>ecological metagenomes</taxon>
    </lineage>
</organism>